<organism evidence="5 6">
    <name type="scientific">Opisthorchis felineus</name>
    <dbReference type="NCBI Taxonomy" id="147828"/>
    <lineage>
        <taxon>Eukaryota</taxon>
        <taxon>Metazoa</taxon>
        <taxon>Spiralia</taxon>
        <taxon>Lophotrochozoa</taxon>
        <taxon>Platyhelminthes</taxon>
        <taxon>Trematoda</taxon>
        <taxon>Digenea</taxon>
        <taxon>Opisthorchiida</taxon>
        <taxon>Opisthorchiata</taxon>
        <taxon>Opisthorchiidae</taxon>
        <taxon>Opisthorchis</taxon>
    </lineage>
</organism>
<dbReference type="SMART" id="SM01308">
    <property type="entry name" value="RICTOR_N"/>
    <property type="match status" value="1"/>
</dbReference>
<proteinExistence type="inferred from homology"/>
<feature type="compositionally biased region" description="Low complexity" evidence="2">
    <location>
        <begin position="1696"/>
        <end position="1710"/>
    </location>
</feature>
<feature type="compositionally biased region" description="Basic and acidic residues" evidence="2">
    <location>
        <begin position="1950"/>
        <end position="1963"/>
    </location>
</feature>
<dbReference type="SMART" id="SM01307">
    <property type="entry name" value="RICTOR_M"/>
    <property type="match status" value="1"/>
</dbReference>
<evidence type="ECO:0000259" key="3">
    <source>
        <dbReference type="SMART" id="SM01307"/>
    </source>
</evidence>
<name>A0A4S2M7P0_OPIFE</name>
<dbReference type="EMBL" id="SJOL01005599">
    <property type="protein sequence ID" value="TGZ70117.1"/>
    <property type="molecule type" value="Genomic_DNA"/>
</dbReference>
<protein>
    <recommendedName>
        <fullName evidence="7">Rapamycin-insensitive companion of mTOR domain-containing protein</fullName>
    </recommendedName>
</protein>
<feature type="compositionally biased region" description="Low complexity" evidence="2">
    <location>
        <begin position="1655"/>
        <end position="1667"/>
    </location>
</feature>
<dbReference type="InterPro" id="IPR029451">
    <property type="entry name" value="RICTOR_M"/>
</dbReference>
<dbReference type="GO" id="GO:0051897">
    <property type="term" value="P:positive regulation of phosphatidylinositol 3-kinase/protein kinase B signal transduction"/>
    <property type="evidence" value="ECO:0007669"/>
    <property type="project" value="TreeGrafter"/>
</dbReference>
<dbReference type="SUPFAM" id="SSF48371">
    <property type="entry name" value="ARM repeat"/>
    <property type="match status" value="1"/>
</dbReference>
<dbReference type="OrthoDB" id="271111at2759"/>
<feature type="region of interest" description="Disordered" evidence="2">
    <location>
        <begin position="1652"/>
        <end position="1720"/>
    </location>
</feature>
<evidence type="ECO:0000313" key="6">
    <source>
        <dbReference type="Proteomes" id="UP000308267"/>
    </source>
</evidence>
<dbReference type="InterPro" id="IPR028268">
    <property type="entry name" value="Pianissimo_fam"/>
</dbReference>
<sequence length="2119" mass="233477">MPEVVTLANKTLFRNRASPKFSAALLNLDLQQKAVPLVLDLLTGICNDFTSILLRDKNTSTTCNPNQASEHSTPVPPVSSFLHLVVGRLNLLVLLSKRALLTLEPYSELRCAFIRAVFYVLRLTIWCHNRSVRCAALRCLRYYLHTCVDVRLFLDCRLDLLVARCLDLSYIQEPAVSSSQPTALSTCPSDRRAAVLYHNQPTTSPFPVTSTHVNPECHRQQPIALPTTPVGLPNWSTNQLVGRARRTINPRLRTTQAPPSLGQPEANFFASRAKPPASPSVSPLNERQLFLRLSYHLVRLAPSLFPASLIQALSAPCLRAGRFLSGGWTAGQKKKEEPIHLAHRFRQRGAVNGRALVEPDASEELQSITNDIALRSCLLIIAELIILAPEHIKTLSMGTHLHSKPSIDRPDSLNALLVQVLLTAFACSPDLNTVHPARVQGAVLLSLSRLMNSTRTLHLLPVRRVAKFLVPFTRILERPFRIKSPYDNYPSFTVCAKISLITILRSWSGLLYFLNEGLPCLQALMYSLAVGTTEMRDQILELLFGLFPTLPLPHPSVKYMEPAILALTEALANCAPFTLPMQAPVDDLCSVLHHHSISPTQSNLRQPCTVCPPTPHQPRRSPQTACDLEGGFVAAEGCRIFSKFEVPNYTSVDLMDSYNALLLATLVQAGLYEGIIRAISDSNESTSVRAGLLFGLLSYKAGALFPREHPVARRLHAVGLLQPRVEGSQLAVVWLERVHRVMHAHEIQLGNPASLIRIPLYSPFLECLARQSNAGRADKPSPGATDDMRSASIQASESWIDQIISQSGVVPVISVKPTSSSSSRSTPLVQPPEMLKDPDQWDWELLTSFGRYLYDMNSTVAWDDRLRLSFLHRLMDFITPGPDPSVGIPGALLDAHTCRSASIPITPFPRNLEELPPLRLVAKGHRDADSSVRSPKSISTMTNVFVAGQQRHDSPSVSTEPTMNFAWLPITWTHASAAAILAAGLVPHLALYPSASEPGRLLTRFLAVVGDALRLLCESGKHGLSSDVGAGESESNDVSHAVCKLFHPAQLRDRCSGFLILIIGRLTCSDEGESRLETSGLCSVFHSLLLSRRPQCLPSGLHMSSTRSIVADPESVFEEDRHTNLMKLLISSLDFTCPSHLGQHLLTAAVNGGSKLLRLYSLQLIRLLFRLRLPFLATWCLDLTVKLCLDVSRHISRRALYLLEELCMDAVNIQAVTRHVLSLTSDACQNSNSVTQITPFGYRLLSPNTGPVGHRIFGHVLSRHTSFNFLYPDPPNLVTTRMSSDLSMAAMLPNSVGGWPAGTDSFSQSVTSKGSPKTKNPVDWLLDVALTDFNLAYALEVDSRLSAAFIHHLIRFDPVKTSPSVHESLANEFTRFAPLQAVKCERNDDNHDPDSDSDDFYDRPSNLDYLFEGYFDSDTSFWSNPFSVIPNSTPPDSMQWLPLPKHIYASISEHSRGLDLLLRRGDLQAALKTLTLASGPLCNGTSTSHVQGSPKDDRPRIPSLLETKAALWALAHVGSTTCGQAWLAKQTELIGLFKHFSTSADSMGLRITAWLCLNLLISKAGGDKLLFLQSSGSNEQQLVWTTANTSGMEKSETFTATDKLVPVAFQNDPNGAPFSVFSSLDAVPVNSSSPNEPLCESFRTPITEKREVNESISVSGRHSSSLSRTPRWLPRKTPLRQKKASPPRNEPLISRSNMLSDSNPSPSLLPRDTSPVGDRFDADLRSTVANTNATCESKYQSANSSPLRYTTSTNYCSATWTHRDFLAHRRSISHLMLGDAKPSGDVVETATKTTWLQGFDRRLSKGVCFPMDLSVLGHKLPNPLKETSTGCHSSSFEAKRFHSDEDPANLPPSQCWLASAAERVRSLFPFVHVSTDVNTVLKRYAHSADDLSTSSVSSSLVLDFEGVSSSRFLSPQCQKLSSPGPLETPAISVGSVGPDPISKSSSLHSCNDRPPQKRPEPHSTNKCISRTCPGHSYGPERYLCDDATPFNSSTVNTNRWNWCRQLFEIVNTSLTNVTPIMSDQKLLQLIKSAARQQRESRTTGPDRSEAVFDACVFTDVALLLATYTFPLRARVKIHSSLLGLELYELLTDAKEVLLELERTMNRHPGLLSTGEKETY</sequence>
<dbReference type="Proteomes" id="UP000308267">
    <property type="component" value="Unassembled WGS sequence"/>
</dbReference>
<evidence type="ECO:0000313" key="5">
    <source>
        <dbReference type="EMBL" id="TGZ70117.1"/>
    </source>
</evidence>
<reference evidence="5 6" key="1">
    <citation type="journal article" date="2019" name="BMC Genomics">
        <title>New insights from Opisthorchis felineus genome: update on genomics of the epidemiologically important liver flukes.</title>
        <authorList>
            <person name="Ershov N.I."/>
            <person name="Mordvinov V.A."/>
            <person name="Prokhortchouk E.B."/>
            <person name="Pakharukova M.Y."/>
            <person name="Gunbin K.V."/>
            <person name="Ustyantsev K."/>
            <person name="Genaev M.A."/>
            <person name="Blinov A.G."/>
            <person name="Mazur A."/>
            <person name="Boulygina E."/>
            <person name="Tsygankova S."/>
            <person name="Khrameeva E."/>
            <person name="Chekanov N."/>
            <person name="Fan G."/>
            <person name="Xiao A."/>
            <person name="Zhang H."/>
            <person name="Xu X."/>
            <person name="Yang H."/>
            <person name="Solovyev V."/>
            <person name="Lee S.M."/>
            <person name="Liu X."/>
            <person name="Afonnikov D.A."/>
            <person name="Skryabin K.G."/>
        </authorList>
    </citation>
    <scope>NUCLEOTIDE SEQUENCE [LARGE SCALE GENOMIC DNA]</scope>
    <source>
        <strain evidence="5">AK-0245</strain>
        <tissue evidence="5">Whole organism</tissue>
    </source>
</reference>
<evidence type="ECO:0000259" key="4">
    <source>
        <dbReference type="SMART" id="SM01308"/>
    </source>
</evidence>
<dbReference type="InterPro" id="IPR016024">
    <property type="entry name" value="ARM-type_fold"/>
</dbReference>
<dbReference type="Pfam" id="PF14664">
    <property type="entry name" value="RICTOR_N"/>
    <property type="match status" value="1"/>
</dbReference>
<feature type="compositionally biased region" description="Basic residues" evidence="2">
    <location>
        <begin position="1673"/>
        <end position="1685"/>
    </location>
</feature>
<dbReference type="InterPro" id="IPR029452">
    <property type="entry name" value="RICTOR_V"/>
</dbReference>
<gene>
    <name evidence="5" type="ORF">CRM22_003371</name>
</gene>
<accession>A0A4S2M7P0</accession>
<keyword evidence="6" id="KW-1185">Reference proteome</keyword>
<dbReference type="GO" id="GO:0043539">
    <property type="term" value="F:protein serine/threonine kinase activator activity"/>
    <property type="evidence" value="ECO:0007669"/>
    <property type="project" value="TreeGrafter"/>
</dbReference>
<dbReference type="PANTHER" id="PTHR13298:SF11">
    <property type="entry name" value="RAPAMYCIN-INSENSITIVE COMPANION OF MTOR"/>
    <property type="match status" value="1"/>
</dbReference>
<evidence type="ECO:0008006" key="7">
    <source>
        <dbReference type="Google" id="ProtNLM"/>
    </source>
</evidence>
<dbReference type="Pfam" id="PF14666">
    <property type="entry name" value="RICTOR_M"/>
    <property type="match status" value="1"/>
</dbReference>
<feature type="domain" description="Rapamycin-insensitive companion of mTOR middle" evidence="3">
    <location>
        <begin position="933"/>
        <end position="1171"/>
    </location>
</feature>
<dbReference type="GO" id="GO:0031932">
    <property type="term" value="C:TORC2 complex"/>
    <property type="evidence" value="ECO:0007669"/>
    <property type="project" value="InterPro"/>
</dbReference>
<dbReference type="STRING" id="147828.A0A4S2M7P0"/>
<dbReference type="GO" id="GO:0038203">
    <property type="term" value="P:TORC2 signaling"/>
    <property type="evidence" value="ECO:0007669"/>
    <property type="project" value="TreeGrafter"/>
</dbReference>
<evidence type="ECO:0000256" key="2">
    <source>
        <dbReference type="SAM" id="MobiDB-lite"/>
    </source>
</evidence>
<comment type="similarity">
    <text evidence="1">Belongs to the RICTOR family.</text>
</comment>
<dbReference type="PANTHER" id="PTHR13298">
    <property type="entry name" value="CYTOSOLIC REGULATOR PIANISSIMO"/>
    <property type="match status" value="1"/>
</dbReference>
<feature type="region of interest" description="Disordered" evidence="2">
    <location>
        <begin position="1918"/>
        <end position="1970"/>
    </location>
</feature>
<feature type="domain" description="Rapamycin-insensitive companion of mTOR N-terminal" evidence="4">
    <location>
        <begin position="86"/>
        <end position="706"/>
    </location>
</feature>
<evidence type="ECO:0000256" key="1">
    <source>
        <dbReference type="ARBA" id="ARBA00008878"/>
    </source>
</evidence>
<comment type="caution">
    <text evidence="5">The sequence shown here is derived from an EMBL/GenBank/DDBJ whole genome shotgun (WGS) entry which is preliminary data.</text>
</comment>
<dbReference type="Pfam" id="PF14668">
    <property type="entry name" value="RICTOR_V"/>
    <property type="match status" value="1"/>
</dbReference>
<dbReference type="InterPro" id="IPR028267">
    <property type="entry name" value="Pianissimo_N"/>
</dbReference>